<organism evidence="4 5">
    <name type="scientific">Paenalkalicoccus suaedae</name>
    <dbReference type="NCBI Taxonomy" id="2592382"/>
    <lineage>
        <taxon>Bacteria</taxon>
        <taxon>Bacillati</taxon>
        <taxon>Bacillota</taxon>
        <taxon>Bacilli</taxon>
        <taxon>Bacillales</taxon>
        <taxon>Bacillaceae</taxon>
        <taxon>Paenalkalicoccus</taxon>
    </lineage>
</organism>
<reference evidence="5" key="1">
    <citation type="submission" date="2019-07" db="EMBL/GenBank/DDBJ databases">
        <title>Bacillus alkalisoli sp. nov. isolated from saline soil.</title>
        <authorList>
            <person name="Sun J.-Q."/>
            <person name="Xu L."/>
        </authorList>
    </citation>
    <scope>NUCLEOTIDE SEQUENCE [LARGE SCALE GENOMIC DNA]</scope>
    <source>
        <strain evidence="5">M4U3P1</strain>
    </source>
</reference>
<dbReference type="InterPro" id="IPR015590">
    <property type="entry name" value="Aldehyde_DH_dom"/>
</dbReference>
<dbReference type="EMBL" id="CP041372">
    <property type="protein sequence ID" value="QKS73297.1"/>
    <property type="molecule type" value="Genomic_DNA"/>
</dbReference>
<keyword evidence="5" id="KW-1185">Reference proteome</keyword>
<dbReference type="PANTHER" id="PTHR42991:SF1">
    <property type="entry name" value="ALDEHYDE DEHYDROGENASE"/>
    <property type="match status" value="1"/>
</dbReference>
<dbReference type="SUPFAM" id="SSF53720">
    <property type="entry name" value="ALDH-like"/>
    <property type="match status" value="1"/>
</dbReference>
<dbReference type="Gene3D" id="3.40.309.10">
    <property type="entry name" value="Aldehyde Dehydrogenase, Chain A, domain 2"/>
    <property type="match status" value="1"/>
</dbReference>
<evidence type="ECO:0000313" key="5">
    <source>
        <dbReference type="Proteomes" id="UP000318138"/>
    </source>
</evidence>
<dbReference type="InterPro" id="IPR051020">
    <property type="entry name" value="ALDH-related_metabolic_enz"/>
</dbReference>
<dbReference type="Gene3D" id="3.40.605.10">
    <property type="entry name" value="Aldehyde Dehydrogenase, Chain A, domain 1"/>
    <property type="match status" value="1"/>
</dbReference>
<dbReference type="FunFam" id="3.40.309.10:FF:000009">
    <property type="entry name" value="Aldehyde dehydrogenase A"/>
    <property type="match status" value="1"/>
</dbReference>
<evidence type="ECO:0000313" key="4">
    <source>
        <dbReference type="EMBL" id="QKS73297.1"/>
    </source>
</evidence>
<dbReference type="Proteomes" id="UP000318138">
    <property type="component" value="Chromosome"/>
</dbReference>
<dbReference type="InterPro" id="IPR016161">
    <property type="entry name" value="Ald_DH/histidinol_DH"/>
</dbReference>
<evidence type="ECO:0000256" key="1">
    <source>
        <dbReference type="ARBA" id="ARBA00009986"/>
    </source>
</evidence>
<dbReference type="InterPro" id="IPR016163">
    <property type="entry name" value="Ald_DH_C"/>
</dbReference>
<dbReference type="PANTHER" id="PTHR42991">
    <property type="entry name" value="ALDEHYDE DEHYDROGENASE"/>
    <property type="match status" value="1"/>
</dbReference>
<dbReference type="InterPro" id="IPR016162">
    <property type="entry name" value="Ald_DH_N"/>
</dbReference>
<evidence type="ECO:0000256" key="2">
    <source>
        <dbReference type="ARBA" id="ARBA00023002"/>
    </source>
</evidence>
<protein>
    <submittedName>
        <fullName evidence="4">Aldehyde dehydrogenase family protein</fullName>
    </submittedName>
</protein>
<dbReference type="KEGG" id="psua:FLK61_36420"/>
<dbReference type="Pfam" id="PF00171">
    <property type="entry name" value="Aldedh"/>
    <property type="match status" value="1"/>
</dbReference>
<keyword evidence="2" id="KW-0560">Oxidoreductase</keyword>
<evidence type="ECO:0000259" key="3">
    <source>
        <dbReference type="Pfam" id="PF00171"/>
    </source>
</evidence>
<accession>A0A859FKG8</accession>
<dbReference type="AlphaFoldDB" id="A0A859FKG8"/>
<dbReference type="CDD" id="cd07149">
    <property type="entry name" value="ALDH_y4uC"/>
    <property type="match status" value="1"/>
</dbReference>
<sequence>MQTQTREQAIFSCGEWVHLQETFDVINPQNGITIATVPKATGAFLTEVIERTESMFRQKKSWATHERIRVLARAADYIEDRAETYAHTIALEGSKTIREARAEVTRAVTTLRISSEEARRMHGETIPFDQRPGSERRHGYYMRLPMGIVAAITPFNDPLNLVAHKVGPALAVGNPVIVKPASATPLSALLLAEALEASGLPKGYLSVVTGSGQELGPVLAKHPSIKMISFTGGAEAGDQLAKLAGKKKLSMELGSNSPVIVLKDADVDDATSSCVDGGFSAAGQNCIGVQRIYVERERYEEFVRLAAEKTQTLRVGDKLLDTTDIGPMISAREAERVEAWVEEAVAGGAKVLAGGKREGAFFEPTVLVDVPPSATIYHEEVFGPVVLIEQIDSLEEGVAKANDVNYGLHAGIFTASIDQAFYAIEHLEVGGVMVNDSSDYRVDAMPFGGVKESGVGREGIKFAMEEMTETKVVCFRMK</sequence>
<comment type="similarity">
    <text evidence="1">Belongs to the aldehyde dehydrogenase family.</text>
</comment>
<gene>
    <name evidence="4" type="ORF">FLK61_36420</name>
</gene>
<name>A0A859FKG8_9BACI</name>
<dbReference type="GO" id="GO:0008911">
    <property type="term" value="F:lactaldehyde dehydrogenase (NAD+) activity"/>
    <property type="evidence" value="ECO:0007669"/>
    <property type="project" value="TreeGrafter"/>
</dbReference>
<feature type="domain" description="Aldehyde dehydrogenase" evidence="3">
    <location>
        <begin position="16"/>
        <end position="473"/>
    </location>
</feature>
<proteinExistence type="inferred from homology"/>